<proteinExistence type="predicted"/>
<organism evidence="1">
    <name type="scientific">Anguilla anguilla</name>
    <name type="common">European freshwater eel</name>
    <name type="synonym">Muraena anguilla</name>
    <dbReference type="NCBI Taxonomy" id="7936"/>
    <lineage>
        <taxon>Eukaryota</taxon>
        <taxon>Metazoa</taxon>
        <taxon>Chordata</taxon>
        <taxon>Craniata</taxon>
        <taxon>Vertebrata</taxon>
        <taxon>Euteleostomi</taxon>
        <taxon>Actinopterygii</taxon>
        <taxon>Neopterygii</taxon>
        <taxon>Teleostei</taxon>
        <taxon>Anguilliformes</taxon>
        <taxon>Anguillidae</taxon>
        <taxon>Anguilla</taxon>
    </lineage>
</organism>
<protein>
    <submittedName>
        <fullName evidence="1">Uncharacterized protein</fullName>
    </submittedName>
</protein>
<dbReference type="AlphaFoldDB" id="A0A0E9T453"/>
<reference evidence="1" key="1">
    <citation type="submission" date="2014-11" db="EMBL/GenBank/DDBJ databases">
        <authorList>
            <person name="Amaro Gonzalez C."/>
        </authorList>
    </citation>
    <scope>NUCLEOTIDE SEQUENCE</scope>
</reference>
<name>A0A0E9T453_ANGAN</name>
<reference evidence="1" key="2">
    <citation type="journal article" date="2015" name="Fish Shellfish Immunol.">
        <title>Early steps in the European eel (Anguilla anguilla)-Vibrio vulnificus interaction in the gills: Role of the RtxA13 toxin.</title>
        <authorList>
            <person name="Callol A."/>
            <person name="Pajuelo D."/>
            <person name="Ebbesson L."/>
            <person name="Teles M."/>
            <person name="MacKenzie S."/>
            <person name="Amaro C."/>
        </authorList>
    </citation>
    <scope>NUCLEOTIDE SEQUENCE</scope>
</reference>
<evidence type="ECO:0000313" key="1">
    <source>
        <dbReference type="EMBL" id="JAH48456.1"/>
    </source>
</evidence>
<accession>A0A0E9T453</accession>
<sequence length="28" mass="3083">MAVGRTKIAVNHHSQVSKVEPVQGMYKS</sequence>
<dbReference type="EMBL" id="GBXM01060121">
    <property type="protein sequence ID" value="JAH48456.1"/>
    <property type="molecule type" value="Transcribed_RNA"/>
</dbReference>